<organism evidence="3 4">
    <name type="scientific">Novosphingobium aureum</name>
    <dbReference type="NCBI Taxonomy" id="2792964"/>
    <lineage>
        <taxon>Bacteria</taxon>
        <taxon>Pseudomonadati</taxon>
        <taxon>Pseudomonadota</taxon>
        <taxon>Alphaproteobacteria</taxon>
        <taxon>Sphingomonadales</taxon>
        <taxon>Sphingomonadaceae</taxon>
        <taxon>Novosphingobium</taxon>
    </lineage>
</organism>
<dbReference type="AlphaFoldDB" id="A0A931MMH9"/>
<dbReference type="EMBL" id="JADZGI010000002">
    <property type="protein sequence ID" value="MBH0114161.1"/>
    <property type="molecule type" value="Genomic_DNA"/>
</dbReference>
<proteinExistence type="predicted"/>
<dbReference type="RefSeq" id="WP_197165247.1">
    <property type="nucleotide sequence ID" value="NZ_JADZGI010000002.1"/>
</dbReference>
<dbReference type="Gene3D" id="3.60.15.10">
    <property type="entry name" value="Ribonuclease Z/Hydroxyacylglutathione hydrolase-like"/>
    <property type="match status" value="1"/>
</dbReference>
<dbReference type="PANTHER" id="PTHR42951">
    <property type="entry name" value="METALLO-BETA-LACTAMASE DOMAIN-CONTAINING"/>
    <property type="match status" value="1"/>
</dbReference>
<feature type="domain" description="Metallo-beta-lactamase" evidence="2">
    <location>
        <begin position="68"/>
        <end position="264"/>
    </location>
</feature>
<dbReference type="Proteomes" id="UP000617634">
    <property type="component" value="Unassembled WGS sequence"/>
</dbReference>
<comment type="caution">
    <text evidence="3">The sequence shown here is derived from an EMBL/GenBank/DDBJ whole genome shotgun (WGS) entry which is preliminary data.</text>
</comment>
<sequence>MGTVRGVVCAFTAAMAFMFASGSHAAQDAGAKDDPLTKPIALEYADAFGEPGAPRLVHGATWALGSPMLSVTVIDSGEGLLLIDAGLAQWAPQIATELAMIGHDIRDLRYILSSEPHYDHASGIAALVRASGAQVVASAAGAAVLRAGHSERNDPQLGELFAYPPVASVRTIADGETIVLGDLVVTAHATPGHTPGSMSWSWRSCAGPQGAPNCETIVAAASLTSRTDGTYRFSAPANAAALSAFREGLARLAELDCDRVIAGHPAHAQASGATGAEPCRRLGRYYAKALDAQLAAESGQESGVN</sequence>
<dbReference type="Pfam" id="PF00753">
    <property type="entry name" value="Lactamase_B"/>
    <property type="match status" value="1"/>
</dbReference>
<dbReference type="SUPFAM" id="SSF56281">
    <property type="entry name" value="Metallo-hydrolase/oxidoreductase"/>
    <property type="match status" value="1"/>
</dbReference>
<name>A0A931MMH9_9SPHN</name>
<keyword evidence="1" id="KW-0732">Signal</keyword>
<evidence type="ECO:0000259" key="2">
    <source>
        <dbReference type="SMART" id="SM00849"/>
    </source>
</evidence>
<feature type="chain" id="PRO_5037642587" evidence="1">
    <location>
        <begin position="26"/>
        <end position="305"/>
    </location>
</feature>
<keyword evidence="4" id="KW-1185">Reference proteome</keyword>
<evidence type="ECO:0000256" key="1">
    <source>
        <dbReference type="SAM" id="SignalP"/>
    </source>
</evidence>
<dbReference type="InterPro" id="IPR001279">
    <property type="entry name" value="Metallo-B-lactamas"/>
</dbReference>
<evidence type="ECO:0000313" key="3">
    <source>
        <dbReference type="EMBL" id="MBH0114161.1"/>
    </source>
</evidence>
<dbReference type="PANTHER" id="PTHR42951:SF17">
    <property type="entry name" value="METALLO-BETA-LACTAMASE DOMAIN-CONTAINING PROTEIN"/>
    <property type="match status" value="1"/>
</dbReference>
<evidence type="ECO:0000313" key="4">
    <source>
        <dbReference type="Proteomes" id="UP000617634"/>
    </source>
</evidence>
<protein>
    <submittedName>
        <fullName evidence="3">MBL fold metallo-hydrolase</fullName>
    </submittedName>
</protein>
<gene>
    <name evidence="3" type="ORF">I5E68_14545</name>
</gene>
<dbReference type="InterPro" id="IPR050855">
    <property type="entry name" value="NDM-1-like"/>
</dbReference>
<dbReference type="SMART" id="SM00849">
    <property type="entry name" value="Lactamase_B"/>
    <property type="match status" value="1"/>
</dbReference>
<dbReference type="InterPro" id="IPR036866">
    <property type="entry name" value="RibonucZ/Hydroxyglut_hydro"/>
</dbReference>
<accession>A0A931MMH9</accession>
<reference evidence="3" key="1">
    <citation type="submission" date="2020-11" db="EMBL/GenBank/DDBJ databases">
        <title>Novosphingobium aureum sp. nov., a marine bacterium isolated from sediment of a salt flat.</title>
        <authorList>
            <person name="Yoo Y."/>
            <person name="Kim J.-J."/>
        </authorList>
    </citation>
    <scope>NUCLEOTIDE SEQUENCE</scope>
    <source>
        <strain evidence="3">YJ-S2-02</strain>
    </source>
</reference>
<feature type="signal peptide" evidence="1">
    <location>
        <begin position="1"/>
        <end position="25"/>
    </location>
</feature>